<keyword evidence="3" id="KW-1185">Reference proteome</keyword>
<accession>A0ABW5C445</accession>
<protein>
    <submittedName>
        <fullName evidence="2">Uncharacterized protein</fullName>
    </submittedName>
</protein>
<dbReference type="RefSeq" id="WP_247347608.1">
    <property type="nucleotide sequence ID" value="NZ_CP095551.1"/>
</dbReference>
<organism evidence="2 3">
    <name type="scientific">Metabacillus endolithicus</name>
    <dbReference type="NCBI Taxonomy" id="1535204"/>
    <lineage>
        <taxon>Bacteria</taxon>
        <taxon>Bacillati</taxon>
        <taxon>Bacillota</taxon>
        <taxon>Bacilli</taxon>
        <taxon>Bacillales</taxon>
        <taxon>Bacillaceae</taxon>
        <taxon>Metabacillus</taxon>
    </lineage>
</organism>
<evidence type="ECO:0000313" key="2">
    <source>
        <dbReference type="EMBL" id="MFD2216459.1"/>
    </source>
</evidence>
<name>A0ABW5C445_9BACI</name>
<dbReference type="Proteomes" id="UP001597318">
    <property type="component" value="Unassembled WGS sequence"/>
</dbReference>
<reference evidence="3" key="1">
    <citation type="journal article" date="2019" name="Int. J. Syst. Evol. Microbiol.">
        <title>The Global Catalogue of Microorganisms (GCM) 10K type strain sequencing project: providing services to taxonomists for standard genome sequencing and annotation.</title>
        <authorList>
            <consortium name="The Broad Institute Genomics Platform"/>
            <consortium name="The Broad Institute Genome Sequencing Center for Infectious Disease"/>
            <person name="Wu L."/>
            <person name="Ma J."/>
        </authorList>
    </citation>
    <scope>NUCLEOTIDE SEQUENCE [LARGE SCALE GENOMIC DNA]</scope>
    <source>
        <strain evidence="3">CGMCC 1.15474</strain>
    </source>
</reference>
<comment type="caution">
    <text evidence="2">The sequence shown here is derived from an EMBL/GenBank/DDBJ whole genome shotgun (WGS) entry which is preliminary data.</text>
</comment>
<evidence type="ECO:0000313" key="3">
    <source>
        <dbReference type="Proteomes" id="UP001597318"/>
    </source>
</evidence>
<keyword evidence="1" id="KW-0812">Transmembrane</keyword>
<dbReference type="EMBL" id="JBHUIK010000007">
    <property type="protein sequence ID" value="MFD2216459.1"/>
    <property type="molecule type" value="Genomic_DNA"/>
</dbReference>
<sequence>MDTSEIVKQMTQVFSNYEQAHSLLIDKWFEFIFLTPRWWLGISLGIIPWLIWWKIHNKKYTGDLLRAGLFMTSISLILDSLGVQLGLWIYPYDVLPFIPGYFPGI</sequence>
<proteinExistence type="predicted"/>
<feature type="transmembrane region" description="Helical" evidence="1">
    <location>
        <begin position="38"/>
        <end position="55"/>
    </location>
</feature>
<feature type="transmembrane region" description="Helical" evidence="1">
    <location>
        <begin position="67"/>
        <end position="90"/>
    </location>
</feature>
<evidence type="ECO:0000256" key="1">
    <source>
        <dbReference type="SAM" id="Phobius"/>
    </source>
</evidence>
<keyword evidence="1" id="KW-1133">Transmembrane helix</keyword>
<gene>
    <name evidence="2" type="ORF">ACFSKK_22545</name>
</gene>
<keyword evidence="1" id="KW-0472">Membrane</keyword>